<dbReference type="Proteomes" id="UP000694392">
    <property type="component" value="Unplaced"/>
</dbReference>
<evidence type="ECO:0000256" key="2">
    <source>
        <dbReference type="ARBA" id="ARBA00022630"/>
    </source>
</evidence>
<dbReference type="SUPFAM" id="SSF56645">
    <property type="entry name" value="Acyl-CoA dehydrogenase NM domain-like"/>
    <property type="match status" value="1"/>
</dbReference>
<dbReference type="GO" id="GO:0000062">
    <property type="term" value="F:fatty-acyl-CoA binding"/>
    <property type="evidence" value="ECO:0007669"/>
    <property type="project" value="TreeGrafter"/>
</dbReference>
<dbReference type="GeneTree" id="ENSGT00940000158535"/>
<dbReference type="InterPro" id="IPR009100">
    <property type="entry name" value="AcylCoA_DH/oxidase_NM_dom_sf"/>
</dbReference>
<evidence type="ECO:0000313" key="5">
    <source>
        <dbReference type="Ensembl" id="ENSSPUP00000021394.1"/>
    </source>
</evidence>
<dbReference type="PANTHER" id="PTHR43884:SF11">
    <property type="entry name" value="VERY LONG-CHAIN SPECIFIC ACYL-COA DEHYDROGENASE, MITOCHONDRIAL"/>
    <property type="match status" value="1"/>
</dbReference>
<dbReference type="InterPro" id="IPR046373">
    <property type="entry name" value="Acyl-CoA_Oxase/DH_mid-dom_sf"/>
</dbReference>
<evidence type="ECO:0000313" key="6">
    <source>
        <dbReference type="Proteomes" id="UP000694392"/>
    </source>
</evidence>
<evidence type="ECO:0000259" key="4">
    <source>
        <dbReference type="Pfam" id="PF02770"/>
    </source>
</evidence>
<comment type="cofactor">
    <cofactor evidence="1">
        <name>FAD</name>
        <dbReference type="ChEBI" id="CHEBI:57692"/>
    </cofactor>
</comment>
<dbReference type="Pfam" id="PF02770">
    <property type="entry name" value="Acyl-CoA_dh_M"/>
    <property type="match status" value="1"/>
</dbReference>
<protein>
    <recommendedName>
        <fullName evidence="4">Acyl-CoA oxidase/dehydrogenase middle domain-containing protein</fullName>
    </recommendedName>
</protein>
<dbReference type="AlphaFoldDB" id="A0A8D0HBU9"/>
<dbReference type="Gene3D" id="2.40.110.10">
    <property type="entry name" value="Butyryl-CoA Dehydrogenase, subunit A, domain 2"/>
    <property type="match status" value="1"/>
</dbReference>
<feature type="domain" description="Acyl-CoA oxidase/dehydrogenase middle" evidence="4">
    <location>
        <begin position="1"/>
        <end position="74"/>
    </location>
</feature>
<name>A0A8D0HBU9_SPHPU</name>
<dbReference type="InterPro" id="IPR006091">
    <property type="entry name" value="Acyl-CoA_Oxase/DH_mid-dom"/>
</dbReference>
<sequence>MLNGGKLWISNGGTAEIFTVFAKTPVKDIVTGEVKEKISAFIVERAFGGVTSGPPEKKMGIKCSNTTEVHFDNVKVPAENLLGDLGKGFKVAMNILNNGRFGMAAALAGTMRSIIVKAV</sequence>
<accession>A0A8D0HBU9</accession>
<dbReference type="PANTHER" id="PTHR43884">
    <property type="entry name" value="ACYL-COA DEHYDROGENASE"/>
    <property type="match status" value="1"/>
</dbReference>
<evidence type="ECO:0000256" key="3">
    <source>
        <dbReference type="ARBA" id="ARBA00022827"/>
    </source>
</evidence>
<evidence type="ECO:0000256" key="1">
    <source>
        <dbReference type="ARBA" id="ARBA00001974"/>
    </source>
</evidence>
<dbReference type="Gene3D" id="1.20.140.10">
    <property type="entry name" value="Butyryl-CoA Dehydrogenase, subunit A, domain 3"/>
    <property type="match status" value="1"/>
</dbReference>
<keyword evidence="2" id="KW-0285">Flavoprotein</keyword>
<proteinExistence type="predicted"/>
<dbReference type="GO" id="GO:0017099">
    <property type="term" value="F:very-long-chain fatty acyl-CoA dehydrogenase activity"/>
    <property type="evidence" value="ECO:0007669"/>
    <property type="project" value="TreeGrafter"/>
</dbReference>
<keyword evidence="3" id="KW-0274">FAD</keyword>
<reference evidence="5" key="2">
    <citation type="submission" date="2025-09" db="UniProtKB">
        <authorList>
            <consortium name="Ensembl"/>
        </authorList>
    </citation>
    <scope>IDENTIFICATION</scope>
</reference>
<keyword evidence="6" id="KW-1185">Reference proteome</keyword>
<dbReference type="Ensembl" id="ENSSPUT00000022808.1">
    <property type="protein sequence ID" value="ENSSPUP00000021394.1"/>
    <property type="gene ID" value="ENSSPUG00000016438.1"/>
</dbReference>
<organism evidence="5 6">
    <name type="scientific">Sphenodon punctatus</name>
    <name type="common">Tuatara</name>
    <name type="synonym">Hatteria punctata</name>
    <dbReference type="NCBI Taxonomy" id="8508"/>
    <lineage>
        <taxon>Eukaryota</taxon>
        <taxon>Metazoa</taxon>
        <taxon>Chordata</taxon>
        <taxon>Craniata</taxon>
        <taxon>Vertebrata</taxon>
        <taxon>Euteleostomi</taxon>
        <taxon>Lepidosauria</taxon>
        <taxon>Sphenodontia</taxon>
        <taxon>Sphenodontidae</taxon>
        <taxon>Sphenodon</taxon>
    </lineage>
</organism>
<dbReference type="FunFam" id="2.40.110.10:FF:000006">
    <property type="entry name" value="very long-chain specific acyl-CoA dehydrogenase, mitochondrial"/>
    <property type="match status" value="1"/>
</dbReference>
<reference evidence="5" key="1">
    <citation type="submission" date="2025-08" db="UniProtKB">
        <authorList>
            <consortium name="Ensembl"/>
        </authorList>
    </citation>
    <scope>IDENTIFICATION</scope>
</reference>